<protein>
    <recommendedName>
        <fullName evidence="3">Butirosin biosynthesis protein H N-terminal domain-containing protein</fullName>
    </recommendedName>
</protein>
<sequence length="305" mass="34007">MTPSAELSCYTTNLAEYLSREVADLQWHIASAIRLGVRAAPGSRLVFSQHTRMDQDREDQELAYRASASWDVARELVAGELARSGQVLVVTDAAHLPWSPYPEDQHGPHWILVRARRNDTWLVVDRFSTMTMHGRQYPFEGWLTDAQLRRAMKPMPGLPVAVRNRDAHALGTRVPLPPDTSYRWLAKVPASAPSTEDWSVDALPTLRLLADRLTVDDEAVVDAVDDLWAAGVHQRFRLTAFTERGLTSVSLVEPVLAAWSKLARSLRFAAKSAQRGKPRPDLVVPAFDRLITATEKLCADLAAEV</sequence>
<keyword evidence="2" id="KW-1185">Reference proteome</keyword>
<dbReference type="Proteomes" id="UP000763557">
    <property type="component" value="Unassembled WGS sequence"/>
</dbReference>
<name>A0ABX2F778_9PSEU</name>
<organism evidence="1 2">
    <name type="scientific">Kibdelosporangium persicum</name>
    <dbReference type="NCBI Taxonomy" id="2698649"/>
    <lineage>
        <taxon>Bacteria</taxon>
        <taxon>Bacillati</taxon>
        <taxon>Actinomycetota</taxon>
        <taxon>Actinomycetes</taxon>
        <taxon>Pseudonocardiales</taxon>
        <taxon>Pseudonocardiaceae</taxon>
        <taxon>Kibdelosporangium</taxon>
    </lineage>
</organism>
<reference evidence="1 2" key="1">
    <citation type="submission" date="2020-01" db="EMBL/GenBank/DDBJ databases">
        <title>Kibdelosporangium persica a novel Actinomycetes from a hot desert in Iran.</title>
        <authorList>
            <person name="Safaei N."/>
            <person name="Zaburannyi N."/>
            <person name="Mueller R."/>
            <person name="Wink J."/>
        </authorList>
    </citation>
    <scope>NUCLEOTIDE SEQUENCE [LARGE SCALE GENOMIC DNA]</scope>
    <source>
        <strain evidence="1 2">4NS15</strain>
    </source>
</reference>
<accession>A0ABX2F778</accession>
<dbReference type="RefSeq" id="WP_173134559.1">
    <property type="nucleotide sequence ID" value="NZ_CBCSGW010000010.1"/>
</dbReference>
<evidence type="ECO:0000313" key="2">
    <source>
        <dbReference type="Proteomes" id="UP000763557"/>
    </source>
</evidence>
<evidence type="ECO:0008006" key="3">
    <source>
        <dbReference type="Google" id="ProtNLM"/>
    </source>
</evidence>
<comment type="caution">
    <text evidence="1">The sequence shown here is derived from an EMBL/GenBank/DDBJ whole genome shotgun (WGS) entry which is preliminary data.</text>
</comment>
<evidence type="ECO:0000313" key="1">
    <source>
        <dbReference type="EMBL" id="NRN67204.1"/>
    </source>
</evidence>
<gene>
    <name evidence="1" type="ORF">GC106_44370</name>
</gene>
<dbReference type="EMBL" id="JAAATY010000013">
    <property type="protein sequence ID" value="NRN67204.1"/>
    <property type="molecule type" value="Genomic_DNA"/>
</dbReference>
<proteinExistence type="predicted"/>